<dbReference type="PROSITE" id="PS00678">
    <property type="entry name" value="WD_REPEATS_1"/>
    <property type="match status" value="2"/>
</dbReference>
<organism evidence="7 8">
    <name type="scientific">Actinomadura soli</name>
    <dbReference type="NCBI Taxonomy" id="2508997"/>
    <lineage>
        <taxon>Bacteria</taxon>
        <taxon>Bacillati</taxon>
        <taxon>Actinomycetota</taxon>
        <taxon>Actinomycetes</taxon>
        <taxon>Streptosporangiales</taxon>
        <taxon>Thermomonosporaceae</taxon>
        <taxon>Actinomadura</taxon>
    </lineage>
</organism>
<evidence type="ECO:0000256" key="4">
    <source>
        <dbReference type="SAM" id="MobiDB-lite"/>
    </source>
</evidence>
<keyword evidence="5" id="KW-0472">Membrane</keyword>
<evidence type="ECO:0000313" key="8">
    <source>
        <dbReference type="Proteomes" id="UP000309174"/>
    </source>
</evidence>
<name>A0A5C4JA84_9ACTN</name>
<evidence type="ECO:0000259" key="6">
    <source>
        <dbReference type="PROSITE" id="PS50011"/>
    </source>
</evidence>
<dbReference type="InterPro" id="IPR020472">
    <property type="entry name" value="WD40_PAC1"/>
</dbReference>
<feature type="repeat" description="WD" evidence="3">
    <location>
        <begin position="534"/>
        <end position="561"/>
    </location>
</feature>
<reference evidence="7 8" key="1">
    <citation type="submission" date="2019-05" db="EMBL/GenBank/DDBJ databases">
        <title>Draft genome sequence of Actinomadura sp. 14C53.</title>
        <authorList>
            <person name="Saricaoglu S."/>
            <person name="Isik K."/>
        </authorList>
    </citation>
    <scope>NUCLEOTIDE SEQUENCE [LARGE SCALE GENOMIC DNA]</scope>
    <source>
        <strain evidence="7 8">14C53</strain>
    </source>
</reference>
<dbReference type="Pfam" id="PF00069">
    <property type="entry name" value="Pkinase"/>
    <property type="match status" value="1"/>
</dbReference>
<dbReference type="InterPro" id="IPR001680">
    <property type="entry name" value="WD40_rpt"/>
</dbReference>
<keyword evidence="1 3" id="KW-0853">WD repeat</keyword>
<evidence type="ECO:0000256" key="1">
    <source>
        <dbReference type="ARBA" id="ARBA00022574"/>
    </source>
</evidence>
<proteinExistence type="predicted"/>
<dbReference type="InterPro" id="IPR011009">
    <property type="entry name" value="Kinase-like_dom_sf"/>
</dbReference>
<feature type="compositionally biased region" description="Low complexity" evidence="4">
    <location>
        <begin position="323"/>
        <end position="345"/>
    </location>
</feature>
<dbReference type="CDD" id="cd14014">
    <property type="entry name" value="STKc_PknB_like"/>
    <property type="match status" value="1"/>
</dbReference>
<dbReference type="Gene3D" id="3.30.200.20">
    <property type="entry name" value="Phosphorylase Kinase, domain 1"/>
    <property type="match status" value="1"/>
</dbReference>
<dbReference type="PRINTS" id="PR00320">
    <property type="entry name" value="GPROTEINBRPT"/>
</dbReference>
<dbReference type="PANTHER" id="PTHR19879:SF9">
    <property type="entry name" value="TRANSCRIPTION INITIATION FACTOR TFIID SUBUNIT 5"/>
    <property type="match status" value="1"/>
</dbReference>
<feature type="transmembrane region" description="Helical" evidence="5">
    <location>
        <begin position="369"/>
        <end position="390"/>
    </location>
</feature>
<dbReference type="OrthoDB" id="4336591at2"/>
<feature type="repeat" description="WD" evidence="3">
    <location>
        <begin position="444"/>
        <end position="485"/>
    </location>
</feature>
<dbReference type="PROSITE" id="PS50294">
    <property type="entry name" value="WD_REPEATS_REGION"/>
    <property type="match status" value="4"/>
</dbReference>
<dbReference type="SMART" id="SM00320">
    <property type="entry name" value="WD40"/>
    <property type="match status" value="4"/>
</dbReference>
<keyword evidence="2" id="KW-0677">Repeat</keyword>
<dbReference type="CDD" id="cd00200">
    <property type="entry name" value="WD40"/>
    <property type="match status" value="1"/>
</dbReference>
<dbReference type="InterPro" id="IPR019775">
    <property type="entry name" value="WD40_repeat_CS"/>
</dbReference>
<dbReference type="GO" id="GO:0004672">
    <property type="term" value="F:protein kinase activity"/>
    <property type="evidence" value="ECO:0007669"/>
    <property type="project" value="InterPro"/>
</dbReference>
<dbReference type="GO" id="GO:0005524">
    <property type="term" value="F:ATP binding"/>
    <property type="evidence" value="ECO:0007669"/>
    <property type="project" value="InterPro"/>
</dbReference>
<dbReference type="SUPFAM" id="SSF56112">
    <property type="entry name" value="Protein kinase-like (PK-like)"/>
    <property type="match status" value="1"/>
</dbReference>
<dbReference type="InterPro" id="IPR015943">
    <property type="entry name" value="WD40/YVTN_repeat-like_dom_sf"/>
</dbReference>
<dbReference type="EMBL" id="VCKW01000105">
    <property type="protein sequence ID" value="TMQ96801.1"/>
    <property type="molecule type" value="Genomic_DNA"/>
</dbReference>
<dbReference type="SUPFAM" id="SSF50978">
    <property type="entry name" value="WD40 repeat-like"/>
    <property type="match status" value="1"/>
</dbReference>
<evidence type="ECO:0000256" key="5">
    <source>
        <dbReference type="SAM" id="Phobius"/>
    </source>
</evidence>
<feature type="repeat" description="WD" evidence="3">
    <location>
        <begin position="486"/>
        <end position="527"/>
    </location>
</feature>
<dbReference type="AlphaFoldDB" id="A0A5C4JA84"/>
<feature type="repeat" description="WD" evidence="3">
    <location>
        <begin position="402"/>
        <end position="443"/>
    </location>
</feature>
<dbReference type="PROSITE" id="PS50011">
    <property type="entry name" value="PROTEIN_KINASE_DOM"/>
    <property type="match status" value="1"/>
</dbReference>
<dbReference type="Proteomes" id="UP000309174">
    <property type="component" value="Unassembled WGS sequence"/>
</dbReference>
<keyword evidence="5" id="KW-0812">Transmembrane</keyword>
<comment type="caution">
    <text evidence="7">The sequence shown here is derived from an EMBL/GenBank/DDBJ whole genome shotgun (WGS) entry which is preliminary data.</text>
</comment>
<dbReference type="PANTHER" id="PTHR19879">
    <property type="entry name" value="TRANSCRIPTION INITIATION FACTOR TFIID"/>
    <property type="match status" value="1"/>
</dbReference>
<keyword evidence="5" id="KW-1133">Transmembrane helix</keyword>
<accession>A0A5C4JA84</accession>
<feature type="region of interest" description="Disordered" evidence="4">
    <location>
        <begin position="310"/>
        <end position="364"/>
    </location>
</feature>
<protein>
    <recommendedName>
        <fullName evidence="6">Protein kinase domain-containing protein</fullName>
    </recommendedName>
</protein>
<dbReference type="PROSITE" id="PS50082">
    <property type="entry name" value="WD_REPEATS_2"/>
    <property type="match status" value="4"/>
</dbReference>
<dbReference type="Gene3D" id="1.10.510.10">
    <property type="entry name" value="Transferase(Phosphotransferase) domain 1"/>
    <property type="match status" value="1"/>
</dbReference>
<gene>
    <name evidence="7" type="ORF">ETD83_20815</name>
</gene>
<dbReference type="Gene3D" id="2.130.10.10">
    <property type="entry name" value="YVTN repeat-like/Quinoprotein amine dehydrogenase"/>
    <property type="match status" value="2"/>
</dbReference>
<evidence type="ECO:0000256" key="3">
    <source>
        <dbReference type="PROSITE-ProRule" id="PRU00221"/>
    </source>
</evidence>
<dbReference type="InterPro" id="IPR036322">
    <property type="entry name" value="WD40_repeat_dom_sf"/>
</dbReference>
<evidence type="ECO:0000313" key="7">
    <source>
        <dbReference type="EMBL" id="TMQ96801.1"/>
    </source>
</evidence>
<evidence type="ECO:0000256" key="2">
    <source>
        <dbReference type="ARBA" id="ARBA00022737"/>
    </source>
</evidence>
<feature type="domain" description="Protein kinase" evidence="6">
    <location>
        <begin position="36"/>
        <end position="286"/>
    </location>
</feature>
<keyword evidence="8" id="KW-1185">Reference proteome</keyword>
<dbReference type="Pfam" id="PF00400">
    <property type="entry name" value="WD40"/>
    <property type="match status" value="4"/>
</dbReference>
<sequence>MLVILRMWVGGGAILPVRWPGMEGGHGIRSGARWEVPAHHAGRSGWHGEVWAADDMELRRRVVVKIVVAGQGVSSVLTDRLRREAENAAQLQHPGITVVHDIGVHEGQPFFVMELLNGTDYAAILARNPQGLPIERVLETGAAVAEALAYAHRRGVVHRDNKPPNLMELAEGGVKICDFGISRSADATGHRTAVGGMMATPAYTAPEQYEGRPADARTDLYAFGCTLYALLVGEPPFNGDTMPALMHQHLTVDPVPPSRRRAGVACGVGLGRARAAGQEPRRPAFVRRGRGAAVSRLAGAVSQMNAQYAPPQAKAPSPQYGQPVPVAHGAPAPMGGAPAPGYAPGAGVGQPRPPVPPRQAAPRGTGRRAFLVGGLVLVGGAAAAGGVYLTTDVFRRSPDRTLSGHTDHVNSVAFSPDGKTLASGGKDGTVRLWDVAAERPVAVLDDYRGPVEAVAFSADGKTVATGGGDHKVRLWSVAAKRMTTEYKKSANWVKAVAYSADGKHLAAGDVDGTTWVWDLATNEPTEFKVRVMGVESVAFSPDGKTLATGHIDNKVRLWQVS</sequence>
<dbReference type="InterPro" id="IPR000719">
    <property type="entry name" value="Prot_kinase_dom"/>
</dbReference>